<organism evidence="1 2">
    <name type="scientific">Halomonas beimenensis</name>
    <dbReference type="NCBI Taxonomy" id="475662"/>
    <lineage>
        <taxon>Bacteria</taxon>
        <taxon>Pseudomonadati</taxon>
        <taxon>Pseudomonadota</taxon>
        <taxon>Gammaproteobacteria</taxon>
        <taxon>Oceanospirillales</taxon>
        <taxon>Halomonadaceae</taxon>
        <taxon>Halomonas</taxon>
    </lineage>
</organism>
<dbReference type="PROSITE" id="PS51257">
    <property type="entry name" value="PROKAR_LIPOPROTEIN"/>
    <property type="match status" value="1"/>
</dbReference>
<dbReference type="AlphaFoldDB" id="A0A291P3F4"/>
<evidence type="ECO:0000313" key="1">
    <source>
        <dbReference type="EMBL" id="ATJ81395.1"/>
    </source>
</evidence>
<gene>
    <name evidence="1" type="ORF">BEI_0408</name>
</gene>
<proteinExistence type="predicted"/>
<name>A0A291P3F4_9GAMM</name>
<protein>
    <submittedName>
        <fullName evidence="1">Uncharacterized protein</fullName>
    </submittedName>
</protein>
<accession>A0A291P3F4</accession>
<dbReference type="Proteomes" id="UP000219993">
    <property type="component" value="Chromosome"/>
</dbReference>
<sequence>MFLRPRRLRARFLIPGCLALLLGGCLALPQTGLFAFRLAVTSLGVEEVRIGPYAIDPRLDTSDVAPLIASSLGMGSLPVQATLAMGLGLPVGMPAVEMAGFRWRLDMPGVEPVGGTYDEDVALTSAEDAKLRLPVAFDIPTSDPARMTPLVELATQLASRGKLPAGSQLSITPGDLRGLGVTLPAGLLTPTLRLAVGEGGTLRPLGDQDSS</sequence>
<dbReference type="KEGG" id="hbe:BEI_0408"/>
<dbReference type="EMBL" id="CP021435">
    <property type="protein sequence ID" value="ATJ81395.1"/>
    <property type="molecule type" value="Genomic_DNA"/>
</dbReference>
<dbReference type="RefSeq" id="WP_097787942.1">
    <property type="nucleotide sequence ID" value="NZ_BAAADT010000041.1"/>
</dbReference>
<evidence type="ECO:0000313" key="2">
    <source>
        <dbReference type="Proteomes" id="UP000219993"/>
    </source>
</evidence>
<reference evidence="1 2" key="1">
    <citation type="journal article" date="2017" name="Sci. Rep.">
        <title>Revealing the Saline Adaptation Strategies of the Halophilic Bacterium Halomonas beimenensis through High-throughput Omics and Transposon Mutagenesis Approaches.</title>
        <authorList>
            <person name="Chen Y.H."/>
            <person name="Lin S.S."/>
            <person name="Shyu Y.T."/>
        </authorList>
    </citation>
    <scope>NUCLEOTIDE SEQUENCE [LARGE SCALE GENOMIC DNA]</scope>
    <source>
        <strain evidence="1 2">NTU-111</strain>
    </source>
</reference>
<keyword evidence="2" id="KW-1185">Reference proteome</keyword>
<dbReference type="OrthoDB" id="6159777at2"/>